<dbReference type="Gene3D" id="2.40.50.100">
    <property type="match status" value="1"/>
</dbReference>
<feature type="domain" description="Multidrug resistance protein MdtA-like barrel-sandwich hybrid" evidence="5">
    <location>
        <begin position="65"/>
        <end position="208"/>
    </location>
</feature>
<comment type="similarity">
    <text evidence="2">Belongs to the membrane fusion protein (MFP) (TC 8.A.1) family.</text>
</comment>
<dbReference type="InterPro" id="IPR058627">
    <property type="entry name" value="MdtA-like_C"/>
</dbReference>
<dbReference type="Proteomes" id="UP000539642">
    <property type="component" value="Unassembled WGS sequence"/>
</dbReference>
<dbReference type="PROSITE" id="PS51257">
    <property type="entry name" value="PROKAR_LIPOPROTEIN"/>
    <property type="match status" value="1"/>
</dbReference>
<dbReference type="GO" id="GO:0022857">
    <property type="term" value="F:transmembrane transporter activity"/>
    <property type="evidence" value="ECO:0007669"/>
    <property type="project" value="InterPro"/>
</dbReference>
<organism evidence="8 9">
    <name type="scientific">Desulfoprunum benzoelyticum</name>
    <dbReference type="NCBI Taxonomy" id="1506996"/>
    <lineage>
        <taxon>Bacteria</taxon>
        <taxon>Pseudomonadati</taxon>
        <taxon>Thermodesulfobacteriota</taxon>
        <taxon>Desulfobulbia</taxon>
        <taxon>Desulfobulbales</taxon>
        <taxon>Desulfobulbaceae</taxon>
        <taxon>Desulfoprunum</taxon>
    </lineage>
</organism>
<proteinExistence type="inferred from homology"/>
<dbReference type="FunFam" id="2.40.420.20:FF:000001">
    <property type="entry name" value="Efflux RND transporter periplasmic adaptor subunit"/>
    <property type="match status" value="1"/>
</dbReference>
<evidence type="ECO:0000313" key="8">
    <source>
        <dbReference type="EMBL" id="MBB5347442.1"/>
    </source>
</evidence>
<dbReference type="InterPro" id="IPR006143">
    <property type="entry name" value="RND_pump_MFP"/>
</dbReference>
<dbReference type="NCBIfam" id="TIGR01730">
    <property type="entry name" value="RND_mfp"/>
    <property type="match status" value="1"/>
</dbReference>
<dbReference type="Gene3D" id="2.40.30.170">
    <property type="match status" value="1"/>
</dbReference>
<keyword evidence="9" id="KW-1185">Reference proteome</keyword>
<comment type="subcellular location">
    <subcellularLocation>
        <location evidence="1">Cell envelope</location>
    </subcellularLocation>
</comment>
<dbReference type="PANTHER" id="PTHR30158">
    <property type="entry name" value="ACRA/E-RELATED COMPONENT OF DRUG EFFLUX TRANSPORTER"/>
    <property type="match status" value="1"/>
</dbReference>
<dbReference type="Gene3D" id="1.10.287.470">
    <property type="entry name" value="Helix hairpin bin"/>
    <property type="match status" value="1"/>
</dbReference>
<dbReference type="InterPro" id="IPR058626">
    <property type="entry name" value="MdtA-like_b-barrel"/>
</dbReference>
<sequence>MSTLKIAPFIALALAAAMLLGACKDGKHPPQTMGAGGPIEVETITVASQAVSLSEELPGRTSAFRVAEVRPQVGGILQRRLFTEGSEVKAGQLLYQIDPASYQAAYDSAKAALARAEAAEYSARLKADRFRTLVRTQAVSTQEQVDSEAAWKQTVAEVAAARAALETTRINLDYTRITAPIGGRIGKSEVTEGALVTAQQPAALAVIQQLDPMYIDVSQSSVEMLRLKKEVDSGQLQVDAEGKARVGVLLEDGSQYPHPGTLEFADVTVTMSTGTVILRVLTANPDHVLLPGMFVRARLERGQRPDAILAPQVAVTRDIKGIAQALVVNKESVVELRRLVTGQIIGDSIVVESGLQAGDRVIVAGLQKVRPGAAVKAVEAGAASAASAEGGQPATQNKAE</sequence>
<evidence type="ECO:0000313" key="9">
    <source>
        <dbReference type="Proteomes" id="UP000539642"/>
    </source>
</evidence>
<dbReference type="InterPro" id="IPR058625">
    <property type="entry name" value="MdtA-like_BSH"/>
</dbReference>
<accession>A0A840UNU3</accession>
<dbReference type="GO" id="GO:0005886">
    <property type="term" value="C:plasma membrane"/>
    <property type="evidence" value="ECO:0007669"/>
    <property type="project" value="UniProtKB-SubCell"/>
</dbReference>
<feature type="domain" description="Multidrug resistance protein MdtA-like beta-barrel" evidence="6">
    <location>
        <begin position="212"/>
        <end position="302"/>
    </location>
</feature>
<dbReference type="Gene3D" id="2.40.420.20">
    <property type="match status" value="1"/>
</dbReference>
<feature type="chain" id="PRO_5032836336" evidence="3">
    <location>
        <begin position="22"/>
        <end position="400"/>
    </location>
</feature>
<dbReference type="GO" id="GO:0046677">
    <property type="term" value="P:response to antibiotic"/>
    <property type="evidence" value="ECO:0007669"/>
    <property type="project" value="TreeGrafter"/>
</dbReference>
<evidence type="ECO:0000259" key="6">
    <source>
        <dbReference type="Pfam" id="PF25944"/>
    </source>
</evidence>
<protein>
    <submittedName>
        <fullName evidence="8">Membrane fusion protein (Multidrug efflux system)</fullName>
    </submittedName>
</protein>
<dbReference type="SUPFAM" id="SSF111369">
    <property type="entry name" value="HlyD-like secretion proteins"/>
    <property type="match status" value="1"/>
</dbReference>
<evidence type="ECO:0000259" key="4">
    <source>
        <dbReference type="Pfam" id="PF25876"/>
    </source>
</evidence>
<evidence type="ECO:0000259" key="7">
    <source>
        <dbReference type="Pfam" id="PF25967"/>
    </source>
</evidence>
<evidence type="ECO:0000259" key="5">
    <source>
        <dbReference type="Pfam" id="PF25917"/>
    </source>
</evidence>
<comment type="caution">
    <text evidence="8">The sequence shown here is derived from an EMBL/GenBank/DDBJ whole genome shotgun (WGS) entry which is preliminary data.</text>
</comment>
<dbReference type="Pfam" id="PF25967">
    <property type="entry name" value="RND-MFP_C"/>
    <property type="match status" value="1"/>
</dbReference>
<dbReference type="AlphaFoldDB" id="A0A840UNU3"/>
<dbReference type="Pfam" id="PF25876">
    <property type="entry name" value="HH_MFP_RND"/>
    <property type="match status" value="1"/>
</dbReference>
<reference evidence="8 9" key="1">
    <citation type="submission" date="2020-08" db="EMBL/GenBank/DDBJ databases">
        <title>Genomic Encyclopedia of Type Strains, Phase IV (KMG-IV): sequencing the most valuable type-strain genomes for metagenomic binning, comparative biology and taxonomic classification.</title>
        <authorList>
            <person name="Goeker M."/>
        </authorList>
    </citation>
    <scope>NUCLEOTIDE SEQUENCE [LARGE SCALE GENOMIC DNA]</scope>
    <source>
        <strain evidence="8 9">DSM 28570</strain>
    </source>
</reference>
<feature type="signal peptide" evidence="3">
    <location>
        <begin position="1"/>
        <end position="21"/>
    </location>
</feature>
<dbReference type="PANTHER" id="PTHR30158:SF3">
    <property type="entry name" value="MULTIDRUG EFFLUX PUMP SUBUNIT ACRA-RELATED"/>
    <property type="match status" value="1"/>
</dbReference>
<gene>
    <name evidence="8" type="ORF">HNQ81_001158</name>
</gene>
<keyword evidence="3" id="KW-0732">Signal</keyword>
<feature type="domain" description="Multidrug resistance protein MdtA-like C-terminal permuted SH3" evidence="7">
    <location>
        <begin position="306"/>
        <end position="368"/>
    </location>
</feature>
<evidence type="ECO:0000256" key="3">
    <source>
        <dbReference type="SAM" id="SignalP"/>
    </source>
</evidence>
<evidence type="ECO:0000256" key="1">
    <source>
        <dbReference type="ARBA" id="ARBA00004196"/>
    </source>
</evidence>
<evidence type="ECO:0000256" key="2">
    <source>
        <dbReference type="ARBA" id="ARBA00009477"/>
    </source>
</evidence>
<dbReference type="RefSeq" id="WP_183349214.1">
    <property type="nucleotide sequence ID" value="NZ_JACHEO010000004.1"/>
</dbReference>
<dbReference type="EMBL" id="JACHEO010000004">
    <property type="protein sequence ID" value="MBB5347442.1"/>
    <property type="molecule type" value="Genomic_DNA"/>
</dbReference>
<name>A0A840UNU3_9BACT</name>
<dbReference type="Pfam" id="PF25944">
    <property type="entry name" value="Beta-barrel_RND"/>
    <property type="match status" value="1"/>
</dbReference>
<dbReference type="InterPro" id="IPR058624">
    <property type="entry name" value="MdtA-like_HH"/>
</dbReference>
<dbReference type="Pfam" id="PF25917">
    <property type="entry name" value="BSH_RND"/>
    <property type="match status" value="1"/>
</dbReference>
<feature type="domain" description="Multidrug resistance protein MdtA-like alpha-helical hairpin" evidence="4">
    <location>
        <begin position="106"/>
        <end position="175"/>
    </location>
</feature>